<dbReference type="SUPFAM" id="SSF102405">
    <property type="entry name" value="MCP/YpsA-like"/>
    <property type="match status" value="1"/>
</dbReference>
<evidence type="ECO:0000313" key="1">
    <source>
        <dbReference type="EMBL" id="SMD20635.1"/>
    </source>
</evidence>
<dbReference type="OrthoDB" id="9794039at2"/>
<proteinExistence type="predicted"/>
<dbReference type="AlphaFoldDB" id="A0A1W2FF09"/>
<dbReference type="InterPro" id="IPR041164">
    <property type="entry name" value="LDcluster4"/>
</dbReference>
<dbReference type="Pfam" id="PF18306">
    <property type="entry name" value="LDcluster4"/>
    <property type="match status" value="1"/>
</dbReference>
<evidence type="ECO:0008006" key="3">
    <source>
        <dbReference type="Google" id="ProtNLM"/>
    </source>
</evidence>
<keyword evidence="2" id="KW-1185">Reference proteome</keyword>
<name>A0A1W2FF09_KIBAR</name>
<dbReference type="GO" id="GO:0005829">
    <property type="term" value="C:cytosol"/>
    <property type="evidence" value="ECO:0007669"/>
    <property type="project" value="TreeGrafter"/>
</dbReference>
<dbReference type="InterPro" id="IPR052341">
    <property type="entry name" value="LOG_family_nucleotidases"/>
</dbReference>
<dbReference type="Gene3D" id="3.40.50.450">
    <property type="match status" value="1"/>
</dbReference>
<dbReference type="PANTHER" id="PTHR43393:SF3">
    <property type="entry name" value="LYSINE DECARBOXYLASE-LIKE PROTEIN"/>
    <property type="match status" value="1"/>
</dbReference>
<evidence type="ECO:0000313" key="2">
    <source>
        <dbReference type="Proteomes" id="UP000192674"/>
    </source>
</evidence>
<gene>
    <name evidence="1" type="ORF">SAMN05661093_06515</name>
</gene>
<dbReference type="RefSeq" id="WP_033380497.1">
    <property type="nucleotide sequence ID" value="NZ_FWXV01000006.1"/>
</dbReference>
<reference evidence="1 2" key="1">
    <citation type="submission" date="2017-04" db="EMBL/GenBank/DDBJ databases">
        <authorList>
            <person name="Afonso C.L."/>
            <person name="Miller P.J."/>
            <person name="Scott M.A."/>
            <person name="Spackman E."/>
            <person name="Goraichik I."/>
            <person name="Dimitrov K.M."/>
            <person name="Suarez D.L."/>
            <person name="Swayne D.E."/>
        </authorList>
    </citation>
    <scope>NUCLEOTIDE SEQUENCE [LARGE SCALE GENOMIC DNA]</scope>
    <source>
        <strain evidence="1 2">DSM 43828</strain>
    </source>
</reference>
<dbReference type="EMBL" id="FWXV01000006">
    <property type="protein sequence ID" value="SMD20635.1"/>
    <property type="molecule type" value="Genomic_DNA"/>
</dbReference>
<organism evidence="1 2">
    <name type="scientific">Kibdelosporangium aridum</name>
    <dbReference type="NCBI Taxonomy" id="2030"/>
    <lineage>
        <taxon>Bacteria</taxon>
        <taxon>Bacillati</taxon>
        <taxon>Actinomycetota</taxon>
        <taxon>Actinomycetes</taxon>
        <taxon>Pseudonocardiales</taxon>
        <taxon>Pseudonocardiaceae</taxon>
        <taxon>Kibdelosporangium</taxon>
    </lineage>
</organism>
<dbReference type="Proteomes" id="UP000192674">
    <property type="component" value="Unassembled WGS sequence"/>
</dbReference>
<accession>A0A1W2FF09</accession>
<sequence>MPLQVAVCGPRHCTEDDKSHAYEVGILLAQAGAIVICGGGTGVMAAVAAGVRAGNGLVIGVRPGNTAADASPDLSAVIVTNLGEARNAIIVWSADAVIAIGGSWGTLSEIALAKRRGDVPVITLGSWIILDRDGNPLPESVTVASSPRQAVDLALAVRQVRHQETI</sequence>
<protein>
    <recommendedName>
        <fullName evidence="3">TIGR00725 family protein</fullName>
    </recommendedName>
</protein>
<dbReference type="PANTHER" id="PTHR43393">
    <property type="entry name" value="CYTOKININ RIBOSIDE 5'-MONOPHOSPHATE PHOSPHORIBOHYDROLASE"/>
    <property type="match status" value="1"/>
</dbReference>